<feature type="chain" id="PRO_5045182844" evidence="5">
    <location>
        <begin position="22"/>
        <end position="510"/>
    </location>
</feature>
<dbReference type="PANTHER" id="PTHR30290">
    <property type="entry name" value="PERIPLASMIC BINDING COMPONENT OF ABC TRANSPORTER"/>
    <property type="match status" value="1"/>
</dbReference>
<evidence type="ECO:0000256" key="4">
    <source>
        <dbReference type="ARBA" id="ARBA00022729"/>
    </source>
</evidence>
<comment type="caution">
    <text evidence="7">The sequence shown here is derived from an EMBL/GenBank/DDBJ whole genome shotgun (WGS) entry which is preliminary data.</text>
</comment>
<dbReference type="RefSeq" id="WP_379567726.1">
    <property type="nucleotide sequence ID" value="NZ_JBHUFV010000002.1"/>
</dbReference>
<reference evidence="8" key="1">
    <citation type="journal article" date="2019" name="Int. J. Syst. Evol. Microbiol.">
        <title>The Global Catalogue of Microorganisms (GCM) 10K type strain sequencing project: providing services to taxonomists for standard genome sequencing and annotation.</title>
        <authorList>
            <consortium name="The Broad Institute Genomics Platform"/>
            <consortium name="The Broad Institute Genome Sequencing Center for Infectious Disease"/>
            <person name="Wu L."/>
            <person name="Ma J."/>
        </authorList>
    </citation>
    <scope>NUCLEOTIDE SEQUENCE [LARGE SCALE GENOMIC DNA]</scope>
    <source>
        <strain evidence="8">ICMP 6774ER</strain>
    </source>
</reference>
<dbReference type="Pfam" id="PF00496">
    <property type="entry name" value="SBP_bac_5"/>
    <property type="match status" value="1"/>
</dbReference>
<feature type="domain" description="Solute-binding protein family 5" evidence="6">
    <location>
        <begin position="85"/>
        <end position="430"/>
    </location>
</feature>
<evidence type="ECO:0000256" key="5">
    <source>
        <dbReference type="SAM" id="SignalP"/>
    </source>
</evidence>
<accession>A0ABW4SL18</accession>
<dbReference type="InterPro" id="IPR030678">
    <property type="entry name" value="Peptide/Ni-bd"/>
</dbReference>
<evidence type="ECO:0000256" key="1">
    <source>
        <dbReference type="ARBA" id="ARBA00004196"/>
    </source>
</evidence>
<keyword evidence="8" id="KW-1185">Reference proteome</keyword>
<dbReference type="EMBL" id="JBHUFV010000002">
    <property type="protein sequence ID" value="MFD1929859.1"/>
    <property type="molecule type" value="Genomic_DNA"/>
</dbReference>
<protein>
    <submittedName>
        <fullName evidence="7">ABC transporter substrate-binding protein</fullName>
    </submittedName>
</protein>
<dbReference type="PIRSF" id="PIRSF002741">
    <property type="entry name" value="MppA"/>
    <property type="match status" value="1"/>
</dbReference>
<dbReference type="SUPFAM" id="SSF53850">
    <property type="entry name" value="Periplasmic binding protein-like II"/>
    <property type="match status" value="1"/>
</dbReference>
<evidence type="ECO:0000313" key="7">
    <source>
        <dbReference type="EMBL" id="MFD1929859.1"/>
    </source>
</evidence>
<evidence type="ECO:0000256" key="2">
    <source>
        <dbReference type="ARBA" id="ARBA00005695"/>
    </source>
</evidence>
<evidence type="ECO:0000256" key="3">
    <source>
        <dbReference type="ARBA" id="ARBA00022448"/>
    </source>
</evidence>
<gene>
    <name evidence="7" type="ORF">ACFSKW_00060</name>
</gene>
<evidence type="ECO:0000259" key="6">
    <source>
        <dbReference type="Pfam" id="PF00496"/>
    </source>
</evidence>
<proteinExistence type="inferred from homology"/>
<evidence type="ECO:0000313" key="8">
    <source>
        <dbReference type="Proteomes" id="UP001597368"/>
    </source>
</evidence>
<comment type="subcellular location">
    <subcellularLocation>
        <location evidence="1">Cell envelope</location>
    </subcellularLocation>
</comment>
<sequence length="510" mass="55130">MTTPLTGRFAAACLAVTTACALTTACGGGTGTGPTSTAQSGAVLRFAYTAFPSTLDPHKASTAWDELYILPVYDRLVTITPTGQIAPMIAESWTVDKQKATFTIRGGATFHDGTALDAEAVRANLDRAMNDQASTAKPLLKMITSVRAEAGKVTIEFTGSEADLLNALAHRGGALVSPRAFTKADLDRAPVGSGPYQVTGYRRDDRVTYQPFAGYYDKSAQRLKGLEMTFVNEDDTRLNGLRSGQYDATLIRPEQVGAARDAGLQINEFLTGLVYQLNINSSRSKFADKRVRQALNYAVDRRAIADELLLNSCQPTVQPAPQGHWAHEPSLDTAYAYDPDKAKKLLAEAGVPDGFSFTALVFNNAAFVQLAEALQDGFTAVGVEMKLRPMSADQSIDLYQNKGEADALVSQIGAAGTDPRLVTQQNYLKDGLNNPGDLTVPEIEKLAERAATADRAVQQENYREIVKLVADAAYNVPICNRKLFFATNDKVKDFDKLLTGYDDIRVVGMS</sequence>
<dbReference type="Gene3D" id="3.40.190.10">
    <property type="entry name" value="Periplasmic binding protein-like II"/>
    <property type="match status" value="1"/>
</dbReference>
<dbReference type="InterPro" id="IPR039424">
    <property type="entry name" value="SBP_5"/>
</dbReference>
<dbReference type="PANTHER" id="PTHR30290:SF10">
    <property type="entry name" value="PERIPLASMIC OLIGOPEPTIDE-BINDING PROTEIN-RELATED"/>
    <property type="match status" value="1"/>
</dbReference>
<keyword evidence="4 5" id="KW-0732">Signal</keyword>
<name>A0ABW4SL18_9ACTN</name>
<organism evidence="7 8">
    <name type="scientific">Nonomuraea mangrovi</name>
    <dbReference type="NCBI Taxonomy" id="2316207"/>
    <lineage>
        <taxon>Bacteria</taxon>
        <taxon>Bacillati</taxon>
        <taxon>Actinomycetota</taxon>
        <taxon>Actinomycetes</taxon>
        <taxon>Streptosporangiales</taxon>
        <taxon>Streptosporangiaceae</taxon>
        <taxon>Nonomuraea</taxon>
    </lineage>
</organism>
<dbReference type="Gene3D" id="3.10.105.10">
    <property type="entry name" value="Dipeptide-binding Protein, Domain 3"/>
    <property type="match status" value="1"/>
</dbReference>
<keyword evidence="3" id="KW-0813">Transport</keyword>
<dbReference type="InterPro" id="IPR000914">
    <property type="entry name" value="SBP_5_dom"/>
</dbReference>
<comment type="similarity">
    <text evidence="2">Belongs to the bacterial solute-binding protein 5 family.</text>
</comment>
<dbReference type="Proteomes" id="UP001597368">
    <property type="component" value="Unassembled WGS sequence"/>
</dbReference>
<feature type="signal peptide" evidence="5">
    <location>
        <begin position="1"/>
        <end position="21"/>
    </location>
</feature>